<dbReference type="Gene3D" id="2.60.120.200">
    <property type="match status" value="1"/>
</dbReference>
<sequence length="445" mass="49123">MLKNTLLKISACALIVTATLTSCVQKDEWDIPPMNCENRFSEPTKTIQEVINMAPSSGSTMIPNGPNDPEIIIEGFVVSSDENGNFYKSISIQDAPENPTTGISIEVNKTSIYRDLPVGAKIRVRLNGLVIGFDRGSYKIGAVDPTYAIGRIPEVLMSKYISGVCNENGLDVREIVPLELPNLAEAKKAKYINRLVKVKNVMFAESELGKTFVDYANGVLSDTDRTLEDFNNGTAVLRNSGYFRDGKTLLPEGSGEISFVVGRYNSNFQMQIRSINDIQFTNPRPNFIFTDNFSANNLNKWTAVSVIGTQTWRVSSYQGNYYATINGQQGSTKYDNEDWLISNEIQLPTSLSGASLSFDNDARYGNTPLELFITTQYTGDPATTTWVPLSGVNWDTNDGAYGYVNSGNISLNSFIGQNIRIAFKYTSTTTSTSLWQIDNVKVQGL</sequence>
<dbReference type="AlphaFoldDB" id="A0A376BYY6"/>
<dbReference type="PROSITE" id="PS51257">
    <property type="entry name" value="PROKAR_LIPOPROTEIN"/>
    <property type="match status" value="1"/>
</dbReference>
<feature type="domain" description="DUF5689" evidence="1">
    <location>
        <begin position="43"/>
        <end position="278"/>
    </location>
</feature>
<proteinExistence type="predicted"/>
<dbReference type="Pfam" id="PF18942">
    <property type="entry name" value="DUF5689"/>
    <property type="match status" value="1"/>
</dbReference>
<dbReference type="NCBIfam" id="NF038128">
    <property type="entry name" value="choice_anch_J"/>
    <property type="match status" value="1"/>
</dbReference>
<name>A0A376BYY6_9FLAO</name>
<organism evidence="2 3">
    <name type="scientific">Bergeyella zoohelcum</name>
    <dbReference type="NCBI Taxonomy" id="1015"/>
    <lineage>
        <taxon>Bacteria</taxon>
        <taxon>Pseudomonadati</taxon>
        <taxon>Bacteroidota</taxon>
        <taxon>Flavobacteriia</taxon>
        <taxon>Flavobacteriales</taxon>
        <taxon>Weeksellaceae</taxon>
        <taxon>Bergeyella</taxon>
    </lineage>
</organism>
<dbReference type="RefSeq" id="WP_002686707.1">
    <property type="nucleotide sequence ID" value="NZ_UFTJ01000001.1"/>
</dbReference>
<dbReference type="Proteomes" id="UP000255515">
    <property type="component" value="Unassembled WGS sequence"/>
</dbReference>
<protein>
    <recommendedName>
        <fullName evidence="1">DUF5689 domain-containing protein</fullName>
    </recommendedName>
</protein>
<dbReference type="InterPro" id="IPR043744">
    <property type="entry name" value="DUF5689"/>
</dbReference>
<gene>
    <name evidence="2" type="ORF">NCTC11661_00550</name>
</gene>
<dbReference type="EMBL" id="UFTJ01000001">
    <property type="protein sequence ID" value="SSZ46888.1"/>
    <property type="molecule type" value="Genomic_DNA"/>
</dbReference>
<evidence type="ECO:0000313" key="2">
    <source>
        <dbReference type="EMBL" id="SSZ46888.1"/>
    </source>
</evidence>
<accession>A0A376BYY6</accession>
<evidence type="ECO:0000313" key="3">
    <source>
        <dbReference type="Proteomes" id="UP000255515"/>
    </source>
</evidence>
<reference evidence="2 3" key="1">
    <citation type="submission" date="2018-06" db="EMBL/GenBank/DDBJ databases">
        <authorList>
            <consortium name="Pathogen Informatics"/>
            <person name="Doyle S."/>
        </authorList>
    </citation>
    <scope>NUCLEOTIDE SEQUENCE [LARGE SCALE GENOMIC DNA]</scope>
    <source>
        <strain evidence="2 3">NCTC11661</strain>
    </source>
</reference>
<evidence type="ECO:0000259" key="1">
    <source>
        <dbReference type="Pfam" id="PF18942"/>
    </source>
</evidence>